<name>H2J4U1_MARPK</name>
<accession>H2J4U1</accession>
<keyword evidence="3" id="KW-0808">Transferase</keyword>
<protein>
    <submittedName>
        <fullName evidence="3">Glycosyltransferase</fullName>
    </submittedName>
</protein>
<dbReference type="InterPro" id="IPR050194">
    <property type="entry name" value="Glycosyltransferase_grp1"/>
</dbReference>
<feature type="domain" description="Glycosyltransferase subfamily 4-like N-terminal" evidence="2">
    <location>
        <begin position="42"/>
        <end position="139"/>
    </location>
</feature>
<dbReference type="Gene3D" id="3.40.50.2000">
    <property type="entry name" value="Glycogen Phosphorylase B"/>
    <property type="match status" value="2"/>
</dbReference>
<evidence type="ECO:0000313" key="4">
    <source>
        <dbReference type="Proteomes" id="UP000007161"/>
    </source>
</evidence>
<dbReference type="InterPro" id="IPR001296">
    <property type="entry name" value="Glyco_trans_1"/>
</dbReference>
<dbReference type="Pfam" id="PF13439">
    <property type="entry name" value="Glyco_transf_4"/>
    <property type="match status" value="1"/>
</dbReference>
<dbReference type="eggNOG" id="COG0438">
    <property type="taxonomic scope" value="Bacteria"/>
</dbReference>
<evidence type="ECO:0000313" key="3">
    <source>
        <dbReference type="EMBL" id="AEX84876.1"/>
    </source>
</evidence>
<reference evidence="4" key="2">
    <citation type="submission" date="2012-01" db="EMBL/GenBank/DDBJ databases">
        <title>Complete sequence of chromosome of Marinitoga piezophila KA3.</title>
        <authorList>
            <person name="Lucas S."/>
            <person name="Han J."/>
            <person name="Lapidus A."/>
            <person name="Cheng J.-F."/>
            <person name="Goodwin L."/>
            <person name="Pitluck S."/>
            <person name="Peters L."/>
            <person name="Mikhailova N."/>
            <person name="Teshima H."/>
            <person name="Detter J.C."/>
            <person name="Han C."/>
            <person name="Tapia R."/>
            <person name="Land M."/>
            <person name="Hauser L."/>
            <person name="Kyrpides N."/>
            <person name="Ivanova N."/>
            <person name="Pagani I."/>
            <person name="Jebbar M."/>
            <person name="Vannier P."/>
            <person name="Oger P."/>
            <person name="Cario A."/>
            <person name="Bartlett D."/>
            <person name="Noll K.M."/>
            <person name="Woyke T."/>
        </authorList>
    </citation>
    <scope>NUCLEOTIDE SEQUENCE [LARGE SCALE GENOMIC DNA]</scope>
    <source>
        <strain evidence="4">DSM 14283 / JCM 11233 / KA3</strain>
    </source>
</reference>
<dbReference type="PANTHER" id="PTHR45947">
    <property type="entry name" value="SULFOQUINOVOSYL TRANSFERASE SQD2"/>
    <property type="match status" value="1"/>
</dbReference>
<evidence type="ECO:0000259" key="2">
    <source>
        <dbReference type="Pfam" id="PF13439"/>
    </source>
</evidence>
<dbReference type="CDD" id="cd03801">
    <property type="entry name" value="GT4_PimA-like"/>
    <property type="match status" value="1"/>
</dbReference>
<dbReference type="PANTHER" id="PTHR45947:SF3">
    <property type="entry name" value="SULFOQUINOVOSYL TRANSFERASE SQD2"/>
    <property type="match status" value="1"/>
</dbReference>
<dbReference type="Proteomes" id="UP000007161">
    <property type="component" value="Chromosome"/>
</dbReference>
<evidence type="ECO:0000259" key="1">
    <source>
        <dbReference type="Pfam" id="PF00534"/>
    </source>
</evidence>
<dbReference type="AlphaFoldDB" id="H2J4U1"/>
<dbReference type="Pfam" id="PF00534">
    <property type="entry name" value="Glycos_transf_1"/>
    <property type="match status" value="1"/>
</dbReference>
<proteinExistence type="predicted"/>
<dbReference type="STRING" id="443254.Marpi_0432"/>
<dbReference type="InterPro" id="IPR028098">
    <property type="entry name" value="Glyco_trans_4-like_N"/>
</dbReference>
<dbReference type="HOGENOM" id="CLU_055069_0_0_0"/>
<dbReference type="GO" id="GO:0016757">
    <property type="term" value="F:glycosyltransferase activity"/>
    <property type="evidence" value="ECO:0007669"/>
    <property type="project" value="InterPro"/>
</dbReference>
<keyword evidence="4" id="KW-1185">Reference proteome</keyword>
<dbReference type="OrthoDB" id="179766at2"/>
<dbReference type="EMBL" id="CP003257">
    <property type="protein sequence ID" value="AEX84876.1"/>
    <property type="molecule type" value="Genomic_DNA"/>
</dbReference>
<reference evidence="3 4" key="1">
    <citation type="journal article" date="2012" name="J. Bacteriol.">
        <title>Complete Genome Sequence of the Thermophilic, Piezophilic, Heterotrophic Bacterium Marinitoga piezophila KA3.</title>
        <authorList>
            <person name="Lucas S."/>
            <person name="Han J."/>
            <person name="Lapidus A."/>
            <person name="Cheng J.F."/>
            <person name="Goodwin L.A."/>
            <person name="Pitluck S."/>
            <person name="Peters L."/>
            <person name="Mikhailova N."/>
            <person name="Teshima H."/>
            <person name="Detter J.C."/>
            <person name="Han C."/>
            <person name="Tapia R."/>
            <person name="Land M."/>
            <person name="Hauser L."/>
            <person name="Kyrpides N.C."/>
            <person name="Ivanova N."/>
            <person name="Pagani I."/>
            <person name="Vannier P."/>
            <person name="Oger P."/>
            <person name="Bartlett D.H."/>
            <person name="Noll K.M."/>
            <person name="Woyke T."/>
            <person name="Jebbar M."/>
        </authorList>
    </citation>
    <scope>NUCLEOTIDE SEQUENCE [LARGE SCALE GENOMIC DNA]</scope>
    <source>
        <strain evidence="4">DSM 14283 / JCM 11233 / KA3</strain>
    </source>
</reference>
<feature type="domain" description="Glycosyl transferase family 1" evidence="1">
    <location>
        <begin position="148"/>
        <end position="308"/>
    </location>
</feature>
<sequence length="335" mass="38633">MKILLFSEGKNMFQRSGVGKALQLQQEALKLAGVDYTLNPEDNYDIVHINTIGFTSEKILKEAKKKGKKIIVHTHTTYEDFRNSFIFSNQLAFFIKKRLIKMYSNADFLISPTKYTQNLVRSYGIKTKSAVVSNGVDTNKFKYNAKSAIKFKEKYKLNKPLILSVGLPFERKGILDFYKLAKKLPQFQFIWLGAKMKIVPKKIRKILNEKSIKNLLFPGYIPTEDLINAYSAADIFLFPSYEENEGIVVLEALSSQTPLIIRDIPVYKDWLTNEVNCLKSSSLEDFEKNIFKIINKEIDVEKLKENERIVALERDLKVIGEKLKNIYGDLYAEKV</sequence>
<organism evidence="3 4">
    <name type="scientific">Marinitoga piezophila (strain DSM 14283 / JCM 11233 / KA3)</name>
    <dbReference type="NCBI Taxonomy" id="443254"/>
    <lineage>
        <taxon>Bacteria</taxon>
        <taxon>Thermotogati</taxon>
        <taxon>Thermotogota</taxon>
        <taxon>Thermotogae</taxon>
        <taxon>Petrotogales</taxon>
        <taxon>Petrotogaceae</taxon>
        <taxon>Marinitoga</taxon>
    </lineage>
</organism>
<dbReference type="RefSeq" id="WP_014295948.1">
    <property type="nucleotide sequence ID" value="NC_016751.1"/>
</dbReference>
<dbReference type="SUPFAM" id="SSF53756">
    <property type="entry name" value="UDP-Glycosyltransferase/glycogen phosphorylase"/>
    <property type="match status" value="1"/>
</dbReference>
<gene>
    <name evidence="3" type="ordered locus">Marpi_0432</name>
</gene>
<dbReference type="KEGG" id="mpz:Marpi_0432"/>